<dbReference type="InterPro" id="IPR000651">
    <property type="entry name" value="Ras-like_Gua-exchang_fac_N"/>
</dbReference>
<dbReference type="PANTHER" id="PTHR23113">
    <property type="entry name" value="GUANINE NUCLEOTIDE EXCHANGE FACTOR"/>
    <property type="match status" value="1"/>
</dbReference>
<dbReference type="PROSITE" id="PS50212">
    <property type="entry name" value="RASGEF_NTER"/>
    <property type="match status" value="1"/>
</dbReference>
<protein>
    <submittedName>
        <fullName evidence="6">Ras guanine nucleotide exchange factor A</fullName>
    </submittedName>
</protein>
<keyword evidence="7" id="KW-1185">Reference proteome</keyword>
<dbReference type="AlphaFoldDB" id="A0AA35T5N5"/>
<evidence type="ECO:0000256" key="2">
    <source>
        <dbReference type="PROSITE-ProRule" id="PRU00168"/>
    </source>
</evidence>
<feature type="domain" description="Ras-GEF" evidence="4">
    <location>
        <begin position="368"/>
        <end position="597"/>
    </location>
</feature>
<dbReference type="GO" id="GO:0005886">
    <property type="term" value="C:plasma membrane"/>
    <property type="evidence" value="ECO:0007669"/>
    <property type="project" value="TreeGrafter"/>
</dbReference>
<organism evidence="6 7">
    <name type="scientific">Geodia barretti</name>
    <name type="common">Barrett's horny sponge</name>
    <dbReference type="NCBI Taxonomy" id="519541"/>
    <lineage>
        <taxon>Eukaryota</taxon>
        <taxon>Metazoa</taxon>
        <taxon>Porifera</taxon>
        <taxon>Demospongiae</taxon>
        <taxon>Heteroscleromorpha</taxon>
        <taxon>Tetractinellida</taxon>
        <taxon>Astrophorina</taxon>
        <taxon>Geodiidae</taxon>
        <taxon>Geodia</taxon>
    </lineage>
</organism>
<feature type="region of interest" description="Disordered" evidence="3">
    <location>
        <begin position="132"/>
        <end position="161"/>
    </location>
</feature>
<feature type="compositionally biased region" description="Acidic residues" evidence="3">
    <location>
        <begin position="138"/>
        <end position="150"/>
    </location>
</feature>
<dbReference type="InterPro" id="IPR036964">
    <property type="entry name" value="RASGEF_cat_dom_sf"/>
</dbReference>
<sequence>MCGSDSRESYGEVVQQMVVAAARLSQEVGMLEEDVLVDQSRRKRERDSEKSRADIEAAVRTTRLACHMASGPTAPSSAASKLMTAANTLKETCSRTVASALRTAGQHRRALEQAQRMEQEFVSLMTGQRSVDGSLAADSDDCGEEETEGEESTRMRRYSSSAKLTADVNPTGVLFAEKPASPSVRRGSQSSWSLVKEAPVVSGATAQQLVTWLTYHRAIDAEFADTFLLTFSSFMTSEQLLTSLISRFSVTPPHQLSKREREAFLTDILIPIRLRVVHGLQVWIAGSYDDFKEGNSTRSLLNKFLNTVESFLPACSQQLRRTLATNVKSGPSHLHASPTGKPPSSLIPPDLTSSHASSHTSFDLLDVNSLELARQLTLTFSYILRQIRPCELLSLGWREEGTAGLCPNISLFQFMSRKMSGLVGREVVRETVDEDRASVISYFVETAKSCRELKNFAGVFAITDGLSQSSVGEQDQAWQLVTDHLLRVYRDLQALVSPDNSYHRYRHDTRVIHQSPIVPHLSILLSDMEEIDKTLTDYLPHSPEKVVNFSKRRVQAGLVRQLQRWQSTPYNLTPVDIMQKYIRELPADSPPDTEDER</sequence>
<evidence type="ECO:0000259" key="5">
    <source>
        <dbReference type="PROSITE" id="PS50212"/>
    </source>
</evidence>
<name>A0AA35T5N5_GEOBA</name>
<comment type="caution">
    <text evidence="6">The sequence shown here is derived from an EMBL/GenBank/DDBJ whole genome shotgun (WGS) entry which is preliminary data.</text>
</comment>
<reference evidence="6" key="1">
    <citation type="submission" date="2023-03" db="EMBL/GenBank/DDBJ databases">
        <authorList>
            <person name="Steffen K."/>
            <person name="Cardenas P."/>
        </authorList>
    </citation>
    <scope>NUCLEOTIDE SEQUENCE</scope>
</reference>
<dbReference type="InterPro" id="IPR023578">
    <property type="entry name" value="Ras_GEF_dom_sf"/>
</dbReference>
<accession>A0AA35T5N5</accession>
<dbReference type="InterPro" id="IPR001895">
    <property type="entry name" value="RASGEF_cat_dom"/>
</dbReference>
<dbReference type="SMART" id="SM00147">
    <property type="entry name" value="RasGEF"/>
    <property type="match status" value="1"/>
</dbReference>
<dbReference type="EMBL" id="CASHTH010003189">
    <property type="protein sequence ID" value="CAI8041418.1"/>
    <property type="molecule type" value="Genomic_DNA"/>
</dbReference>
<dbReference type="PROSITE" id="PS50009">
    <property type="entry name" value="RASGEF_CAT"/>
    <property type="match status" value="1"/>
</dbReference>
<dbReference type="SUPFAM" id="SSF48366">
    <property type="entry name" value="Ras GEF"/>
    <property type="match status" value="1"/>
</dbReference>
<evidence type="ECO:0000256" key="1">
    <source>
        <dbReference type="ARBA" id="ARBA00022658"/>
    </source>
</evidence>
<dbReference type="Pfam" id="PF00618">
    <property type="entry name" value="RasGEF_N"/>
    <property type="match status" value="1"/>
</dbReference>
<dbReference type="GO" id="GO:0007265">
    <property type="term" value="P:Ras protein signal transduction"/>
    <property type="evidence" value="ECO:0007669"/>
    <property type="project" value="TreeGrafter"/>
</dbReference>
<evidence type="ECO:0000256" key="3">
    <source>
        <dbReference type="SAM" id="MobiDB-lite"/>
    </source>
</evidence>
<dbReference type="Proteomes" id="UP001174909">
    <property type="component" value="Unassembled WGS sequence"/>
</dbReference>
<dbReference type="CDD" id="cd06224">
    <property type="entry name" value="REM"/>
    <property type="match status" value="1"/>
</dbReference>
<dbReference type="InterPro" id="IPR008937">
    <property type="entry name" value="Ras-like_GEF"/>
</dbReference>
<dbReference type="GO" id="GO:0005085">
    <property type="term" value="F:guanyl-nucleotide exchange factor activity"/>
    <property type="evidence" value="ECO:0007669"/>
    <property type="project" value="UniProtKB-KW"/>
</dbReference>
<proteinExistence type="predicted"/>
<evidence type="ECO:0000313" key="6">
    <source>
        <dbReference type="EMBL" id="CAI8041418.1"/>
    </source>
</evidence>
<gene>
    <name evidence="6" type="ORF">GBAR_LOCUS23040</name>
</gene>
<dbReference type="Gene3D" id="1.10.840.10">
    <property type="entry name" value="Ras guanine-nucleotide exchange factors catalytic domain"/>
    <property type="match status" value="1"/>
</dbReference>
<keyword evidence="1 2" id="KW-0344">Guanine-nucleotide releasing factor</keyword>
<dbReference type="Gene3D" id="1.20.870.10">
    <property type="entry name" value="Son of sevenless (SoS) protein Chain: S domain 1"/>
    <property type="match status" value="1"/>
</dbReference>
<dbReference type="SMART" id="SM00229">
    <property type="entry name" value="RasGEFN"/>
    <property type="match status" value="1"/>
</dbReference>
<dbReference type="Pfam" id="PF00617">
    <property type="entry name" value="RasGEF"/>
    <property type="match status" value="1"/>
</dbReference>
<feature type="domain" description="N-terminal Ras-GEF" evidence="5">
    <location>
        <begin position="197"/>
        <end position="331"/>
    </location>
</feature>
<evidence type="ECO:0000313" key="7">
    <source>
        <dbReference type="Proteomes" id="UP001174909"/>
    </source>
</evidence>
<feature type="region of interest" description="Disordered" evidence="3">
    <location>
        <begin position="327"/>
        <end position="353"/>
    </location>
</feature>
<evidence type="ECO:0000259" key="4">
    <source>
        <dbReference type="PROSITE" id="PS50009"/>
    </source>
</evidence>
<dbReference type="PANTHER" id="PTHR23113:SF368">
    <property type="entry name" value="CELL DIVISION CONTROL PROTEIN 25"/>
    <property type="match status" value="1"/>
</dbReference>